<evidence type="ECO:0000256" key="1">
    <source>
        <dbReference type="SAM" id="MobiDB-lite"/>
    </source>
</evidence>
<organism evidence="2">
    <name type="scientific">marine sediment metagenome</name>
    <dbReference type="NCBI Taxonomy" id="412755"/>
    <lineage>
        <taxon>unclassified sequences</taxon>
        <taxon>metagenomes</taxon>
        <taxon>ecological metagenomes</taxon>
    </lineage>
</organism>
<feature type="region of interest" description="Disordered" evidence="1">
    <location>
        <begin position="163"/>
        <end position="182"/>
    </location>
</feature>
<proteinExistence type="predicted"/>
<feature type="compositionally biased region" description="Low complexity" evidence="1">
    <location>
        <begin position="87"/>
        <end position="104"/>
    </location>
</feature>
<name>A0A0F9KAP1_9ZZZZ</name>
<sequence>MIHKYSTIVILAFYIFLTAPLVAQAKGIILTYKDGSTVTLKSYIERDSGYCFRKFGGEICISKKDLSSAKEITDNNNNVKFLGQDISSHSSHSSSSSTHDSTSSNDTYCSTPPQLETVPDLNIDTNMANKSIGGIYKANMELAASKARRNAVINRNNKTTREWKQKCSDEQPKTTKTSTRKKKPRTIQCLDGSYVYGTKCYQALDGTFVGDKPQQALDGSFVGGKPRQAPDGSFVGGGSRTTVLCPDGKYVSGSQCILTPNGTYIGK</sequence>
<reference evidence="2" key="1">
    <citation type="journal article" date="2015" name="Nature">
        <title>Complex archaea that bridge the gap between prokaryotes and eukaryotes.</title>
        <authorList>
            <person name="Spang A."/>
            <person name="Saw J.H."/>
            <person name="Jorgensen S.L."/>
            <person name="Zaremba-Niedzwiedzka K."/>
            <person name="Martijn J."/>
            <person name="Lind A.E."/>
            <person name="van Eijk R."/>
            <person name="Schleper C."/>
            <person name="Guy L."/>
            <person name="Ettema T.J."/>
        </authorList>
    </citation>
    <scope>NUCLEOTIDE SEQUENCE</scope>
</reference>
<evidence type="ECO:0000313" key="2">
    <source>
        <dbReference type="EMBL" id="KKM08208.1"/>
    </source>
</evidence>
<comment type="caution">
    <text evidence="2">The sequence shown here is derived from an EMBL/GenBank/DDBJ whole genome shotgun (WGS) entry which is preliminary data.</text>
</comment>
<gene>
    <name evidence="2" type="ORF">LCGC14_1726160</name>
</gene>
<feature type="region of interest" description="Disordered" evidence="1">
    <location>
        <begin position="83"/>
        <end position="111"/>
    </location>
</feature>
<dbReference type="AlphaFoldDB" id="A0A0F9KAP1"/>
<protein>
    <submittedName>
        <fullName evidence="2">Uncharacterized protein</fullName>
    </submittedName>
</protein>
<dbReference type="EMBL" id="LAZR01015600">
    <property type="protein sequence ID" value="KKM08208.1"/>
    <property type="molecule type" value="Genomic_DNA"/>
</dbReference>
<feature type="compositionally biased region" description="Basic and acidic residues" evidence="1">
    <location>
        <begin position="163"/>
        <end position="173"/>
    </location>
</feature>
<accession>A0A0F9KAP1</accession>